<gene>
    <name evidence="11" type="primary">glyA</name>
    <name evidence="14" type="ORF">K8W17_00305</name>
</gene>
<dbReference type="PANTHER" id="PTHR11680:SF35">
    <property type="entry name" value="SERINE HYDROXYMETHYLTRANSFERASE 1"/>
    <property type="match status" value="1"/>
</dbReference>
<dbReference type="Gene3D" id="3.90.1150.10">
    <property type="entry name" value="Aspartate Aminotransferase, domain 1"/>
    <property type="match status" value="1"/>
</dbReference>
<dbReference type="PANTHER" id="PTHR11680">
    <property type="entry name" value="SERINE HYDROXYMETHYLTRANSFERASE"/>
    <property type="match status" value="1"/>
</dbReference>
<evidence type="ECO:0000256" key="6">
    <source>
        <dbReference type="ARBA" id="ARBA00022563"/>
    </source>
</evidence>
<feature type="modified residue" description="N6-(pyridoxal phosphate)lysine" evidence="11 12">
    <location>
        <position position="225"/>
    </location>
</feature>
<dbReference type="CDD" id="cd00378">
    <property type="entry name" value="SHMT"/>
    <property type="match status" value="1"/>
</dbReference>
<evidence type="ECO:0000256" key="1">
    <source>
        <dbReference type="ARBA" id="ARBA00001933"/>
    </source>
</evidence>
<comment type="function">
    <text evidence="10">Catalyzes the reversible interconversion of serine and glycine with tetrahydrofolate (THF) serving as the one-carbon carrier. This reaction serves as the major source of one-carbon groups required for the biosynthesis of purines, thymidylate, methionine, and other important biomolecules. Also exhibits THF-independent aldolase activity toward beta-hydroxyamino acids, producing glycine and aldehydes, via a retro-aldol mechanism. Thus, is able to catalyze the cleavage of L-allo-threonine.</text>
</comment>
<feature type="binding site" evidence="11">
    <location>
        <begin position="120"/>
        <end position="122"/>
    </location>
    <ligand>
        <name>(6S)-5,6,7,8-tetrahydrofolate</name>
        <dbReference type="ChEBI" id="CHEBI:57453"/>
    </ligand>
</feature>
<evidence type="ECO:0000256" key="2">
    <source>
        <dbReference type="ARBA" id="ARBA00004496"/>
    </source>
</evidence>
<keyword evidence="5 11" id="KW-0963">Cytoplasm</keyword>
<comment type="caution">
    <text evidence="14">The sequence shown here is derived from an EMBL/GenBank/DDBJ whole genome shotgun (WGS) entry which is preliminary data.</text>
</comment>
<dbReference type="InterPro" id="IPR049943">
    <property type="entry name" value="Ser_HO-MeTrfase-like"/>
</dbReference>
<keyword evidence="6 11" id="KW-0554">One-carbon metabolism</keyword>
<comment type="caution">
    <text evidence="11">Lacks conserved residue(s) required for the propagation of feature annotation.</text>
</comment>
<dbReference type="InterPro" id="IPR015424">
    <property type="entry name" value="PyrdxlP-dep_Trfase"/>
</dbReference>
<feature type="site" description="Plays an important role in substrate specificity" evidence="11">
    <location>
        <position position="224"/>
    </location>
</feature>
<dbReference type="HAMAP" id="MF_00051">
    <property type="entry name" value="SHMT"/>
    <property type="match status" value="1"/>
</dbReference>
<proteinExistence type="inferred from homology"/>
<dbReference type="InterPro" id="IPR001085">
    <property type="entry name" value="Ser_HO-MeTrfase"/>
</dbReference>
<dbReference type="Pfam" id="PF00464">
    <property type="entry name" value="SHMT"/>
    <property type="match status" value="1"/>
</dbReference>
<dbReference type="GO" id="GO:0035999">
    <property type="term" value="P:tetrahydrofolate interconversion"/>
    <property type="evidence" value="ECO:0007669"/>
    <property type="project" value="UniProtKB-UniRule"/>
</dbReference>
<evidence type="ECO:0000259" key="13">
    <source>
        <dbReference type="Pfam" id="PF00464"/>
    </source>
</evidence>
<keyword evidence="9 11" id="KW-0663">Pyridoxal phosphate</keyword>
<feature type="binding site" evidence="11">
    <location>
        <position position="239"/>
    </location>
    <ligand>
        <name>(6S)-5,6,7,8-tetrahydrofolate</name>
        <dbReference type="ChEBI" id="CHEBI:57453"/>
    </ligand>
</feature>
<dbReference type="Proteomes" id="UP000774947">
    <property type="component" value="Unassembled WGS sequence"/>
</dbReference>
<dbReference type="FunFam" id="3.40.640.10:FF:000001">
    <property type="entry name" value="Serine hydroxymethyltransferase"/>
    <property type="match status" value="1"/>
</dbReference>
<protein>
    <recommendedName>
        <fullName evidence="11">Serine hydroxymethyltransferase</fullName>
        <shortName evidence="11">SHMT</shortName>
        <shortName evidence="11">Serine methylase</shortName>
        <ecNumber evidence="11">2.1.2.1</ecNumber>
    </recommendedName>
</protein>
<organism evidence="14 15">
    <name type="scientific">Lapidilactobacillus dextrinicus</name>
    <dbReference type="NCBI Taxonomy" id="51664"/>
    <lineage>
        <taxon>Bacteria</taxon>
        <taxon>Bacillati</taxon>
        <taxon>Bacillota</taxon>
        <taxon>Bacilli</taxon>
        <taxon>Lactobacillales</taxon>
        <taxon>Lactobacillaceae</taxon>
        <taxon>Lapidilactobacillus</taxon>
    </lineage>
</organism>
<comment type="similarity">
    <text evidence="3 11">Belongs to the SHMT family.</text>
</comment>
<accession>A0A921DU51</accession>
<feature type="domain" description="Serine hydroxymethyltransferase-like" evidence="13">
    <location>
        <begin position="5"/>
        <end position="380"/>
    </location>
</feature>
<keyword evidence="8 11" id="KW-0808">Transferase</keyword>
<evidence type="ECO:0000256" key="5">
    <source>
        <dbReference type="ARBA" id="ARBA00022490"/>
    </source>
</evidence>
<dbReference type="NCBIfam" id="NF000586">
    <property type="entry name" value="PRK00011.1"/>
    <property type="match status" value="1"/>
</dbReference>
<name>A0A921DU51_9LACO</name>
<reference evidence="14" key="1">
    <citation type="journal article" date="2021" name="PeerJ">
        <title>Extensive microbial diversity within the chicken gut microbiome revealed by metagenomics and culture.</title>
        <authorList>
            <person name="Gilroy R."/>
            <person name="Ravi A."/>
            <person name="Getino M."/>
            <person name="Pursley I."/>
            <person name="Horton D.L."/>
            <person name="Alikhan N.F."/>
            <person name="Baker D."/>
            <person name="Gharbi K."/>
            <person name="Hall N."/>
            <person name="Watson M."/>
            <person name="Adriaenssens E.M."/>
            <person name="Foster-Nyarko E."/>
            <person name="Jarju S."/>
            <person name="Secka A."/>
            <person name="Antonio M."/>
            <person name="Oren A."/>
            <person name="Chaudhuri R.R."/>
            <person name="La Ragione R."/>
            <person name="Hildebrand F."/>
            <person name="Pallen M.J."/>
        </authorList>
    </citation>
    <scope>NUCLEOTIDE SEQUENCE</scope>
    <source>
        <strain evidence="14">CHK173-2119</strain>
    </source>
</reference>
<evidence type="ECO:0000256" key="12">
    <source>
        <dbReference type="PIRSR" id="PIRSR000412-50"/>
    </source>
</evidence>
<dbReference type="EMBL" id="DYXY01000008">
    <property type="protein sequence ID" value="HJE14505.1"/>
    <property type="molecule type" value="Genomic_DNA"/>
</dbReference>
<comment type="subunit">
    <text evidence="4 11">Homodimer.</text>
</comment>
<comment type="pathway">
    <text evidence="11">Amino-acid biosynthesis; glycine biosynthesis; glycine from L-serine: step 1/1.</text>
</comment>
<dbReference type="InterPro" id="IPR015422">
    <property type="entry name" value="PyrdxlP-dep_Trfase_small"/>
</dbReference>
<dbReference type="GO" id="GO:0004372">
    <property type="term" value="F:glycine hydroxymethyltransferase activity"/>
    <property type="evidence" value="ECO:0007669"/>
    <property type="project" value="UniProtKB-UniRule"/>
</dbReference>
<dbReference type="EC" id="2.1.2.1" evidence="11"/>
<evidence type="ECO:0000313" key="15">
    <source>
        <dbReference type="Proteomes" id="UP000774947"/>
    </source>
</evidence>
<sequence>MTFVEKDQEVWRAIHQEEARQKQNIELIASENIVSEAVRRAQGSVLTNKYAEGYPGHRFYGGCEYIDEVETLAINRAKILFGAEYANVQPHSGSQANEAVYRALLKPGDRVLGMDLTAGGHLTHGSPANFSGKTYEFHSYGVNPDTEQLDYDEIAKIANEVQPKLIVAGASAYSRTIDFAKFREIADQVGALLMVDMAHIAGLVAAGVHPSPVPYADVVTTTTHKTLRGPRGGMILAKEKYGKALNSAVFPGTQGGPLEHVIAAKAIALGEALQPEFKTYAQQIVKNAQAMAEVFNANSTLRLVSGGTDNHLLLLDVTQTGLYGRDVQELMDQVQITLNKNTIPFEQNGPFKTSGVRIGTPAITTRGMKEADARKVAELIIAVIENRDSPDKITALHQEINAFAESFPTNWS</sequence>
<dbReference type="AlphaFoldDB" id="A0A921DU51"/>
<evidence type="ECO:0000256" key="7">
    <source>
        <dbReference type="ARBA" id="ARBA00022605"/>
    </source>
</evidence>
<dbReference type="SUPFAM" id="SSF53383">
    <property type="entry name" value="PLP-dependent transferases"/>
    <property type="match status" value="1"/>
</dbReference>
<evidence type="ECO:0000256" key="10">
    <source>
        <dbReference type="ARBA" id="ARBA00054606"/>
    </source>
</evidence>
<evidence type="ECO:0000256" key="11">
    <source>
        <dbReference type="HAMAP-Rule" id="MF_00051"/>
    </source>
</evidence>
<comment type="subcellular location">
    <subcellularLocation>
        <location evidence="2 11">Cytoplasm</location>
    </subcellularLocation>
</comment>
<feature type="binding site" evidence="11">
    <location>
        <position position="116"/>
    </location>
    <ligand>
        <name>(6S)-5,6,7,8-tetrahydrofolate</name>
        <dbReference type="ChEBI" id="CHEBI:57453"/>
    </ligand>
</feature>
<dbReference type="InterPro" id="IPR019798">
    <property type="entry name" value="Ser_HO-MeTrfase_PLP_BS"/>
</dbReference>
<dbReference type="InterPro" id="IPR015421">
    <property type="entry name" value="PyrdxlP-dep_Trfase_major"/>
</dbReference>
<comment type="pathway">
    <text evidence="11">One-carbon metabolism; tetrahydrofolate interconversion.</text>
</comment>
<dbReference type="InterPro" id="IPR039429">
    <property type="entry name" value="SHMT-like_dom"/>
</dbReference>
<evidence type="ECO:0000313" key="14">
    <source>
        <dbReference type="EMBL" id="HJE14505.1"/>
    </source>
</evidence>
<evidence type="ECO:0000256" key="4">
    <source>
        <dbReference type="ARBA" id="ARBA00011738"/>
    </source>
</evidence>
<evidence type="ECO:0000256" key="9">
    <source>
        <dbReference type="ARBA" id="ARBA00022898"/>
    </source>
</evidence>
<reference evidence="14" key="2">
    <citation type="submission" date="2021-09" db="EMBL/GenBank/DDBJ databases">
        <authorList>
            <person name="Gilroy R."/>
        </authorList>
    </citation>
    <scope>NUCLEOTIDE SEQUENCE</scope>
    <source>
        <strain evidence="14">CHK173-2119</strain>
    </source>
</reference>
<dbReference type="PROSITE" id="PS00096">
    <property type="entry name" value="SHMT"/>
    <property type="match status" value="1"/>
</dbReference>
<evidence type="ECO:0000256" key="3">
    <source>
        <dbReference type="ARBA" id="ARBA00006376"/>
    </source>
</evidence>
<dbReference type="GO" id="GO:0019264">
    <property type="term" value="P:glycine biosynthetic process from serine"/>
    <property type="evidence" value="ECO:0007669"/>
    <property type="project" value="UniProtKB-UniRule"/>
</dbReference>
<dbReference type="PIRSF" id="PIRSF000412">
    <property type="entry name" value="SHMT"/>
    <property type="match status" value="1"/>
</dbReference>
<dbReference type="Gene3D" id="3.40.640.10">
    <property type="entry name" value="Type I PLP-dependent aspartate aminotransferase-like (Major domain)"/>
    <property type="match status" value="1"/>
</dbReference>
<dbReference type="GO" id="GO:0030170">
    <property type="term" value="F:pyridoxal phosphate binding"/>
    <property type="evidence" value="ECO:0007669"/>
    <property type="project" value="UniProtKB-UniRule"/>
</dbReference>
<comment type="cofactor">
    <cofactor evidence="1 11 12">
        <name>pyridoxal 5'-phosphate</name>
        <dbReference type="ChEBI" id="CHEBI:597326"/>
    </cofactor>
</comment>
<dbReference type="GO" id="GO:0005829">
    <property type="term" value="C:cytosol"/>
    <property type="evidence" value="ECO:0007669"/>
    <property type="project" value="TreeGrafter"/>
</dbReference>
<evidence type="ECO:0000256" key="8">
    <source>
        <dbReference type="ARBA" id="ARBA00022679"/>
    </source>
</evidence>
<comment type="catalytic activity">
    <reaction evidence="11">
        <text>(6R)-5,10-methylene-5,6,7,8-tetrahydrofolate + glycine + H2O = (6S)-5,6,7,8-tetrahydrofolate + L-serine</text>
        <dbReference type="Rhea" id="RHEA:15481"/>
        <dbReference type="ChEBI" id="CHEBI:15377"/>
        <dbReference type="ChEBI" id="CHEBI:15636"/>
        <dbReference type="ChEBI" id="CHEBI:33384"/>
        <dbReference type="ChEBI" id="CHEBI:57305"/>
        <dbReference type="ChEBI" id="CHEBI:57453"/>
        <dbReference type="EC" id="2.1.2.1"/>
    </reaction>
</comment>
<keyword evidence="7 11" id="KW-0028">Amino-acid biosynthesis</keyword>